<evidence type="ECO:0000313" key="3">
    <source>
        <dbReference type="Proteomes" id="UP001157946"/>
    </source>
</evidence>
<keyword evidence="3" id="KW-1185">Reference proteome</keyword>
<feature type="domain" description="Methyltransferase" evidence="1">
    <location>
        <begin position="44"/>
        <end position="138"/>
    </location>
</feature>
<dbReference type="InterPro" id="IPR029063">
    <property type="entry name" value="SAM-dependent_MTases_sf"/>
</dbReference>
<accession>A0AA45WIL1</accession>
<evidence type="ECO:0000259" key="1">
    <source>
        <dbReference type="Pfam" id="PF13649"/>
    </source>
</evidence>
<dbReference type="Pfam" id="PF13649">
    <property type="entry name" value="Methyltransf_25"/>
    <property type="match status" value="1"/>
</dbReference>
<dbReference type="EMBL" id="FXTU01000001">
    <property type="protein sequence ID" value="SMP00635.1"/>
    <property type="molecule type" value="Genomic_DNA"/>
</dbReference>
<dbReference type="Gene3D" id="3.40.50.150">
    <property type="entry name" value="Vaccinia Virus protein VP39"/>
    <property type="match status" value="1"/>
</dbReference>
<dbReference type="Proteomes" id="UP001157946">
    <property type="component" value="Unassembled WGS sequence"/>
</dbReference>
<keyword evidence="2" id="KW-0489">Methyltransferase</keyword>
<dbReference type="Gene3D" id="2.20.25.110">
    <property type="entry name" value="S-adenosyl-L-methionine-dependent methyltransferases"/>
    <property type="match status" value="1"/>
</dbReference>
<sequence length="243" mass="28330">MSNWYEKSFGEDYLTVYKHRSRQDASREVAKLEEWLPLRKKQLILDLCCGMGRHTIALARKGFSVVGLDLSSTLLSHAVRESEGLAIPFIRGDMRNLPFVDNQFDVVLNLFTSFGYFEEDEDNLQVLGEIHRILKSQGHFVIDFLNRFAVERSLVPLSVREEENISIREERWIDGEFVCKHITITDERGTREYEERVKMIEYSRLRQWMEQAGLHVQKAYGNFAGDPYAKDSERMILVGCVDK</sequence>
<dbReference type="SUPFAM" id="SSF53335">
    <property type="entry name" value="S-adenosyl-L-methionine-dependent methyltransferases"/>
    <property type="match status" value="1"/>
</dbReference>
<dbReference type="RefSeq" id="WP_284723808.1">
    <property type="nucleotide sequence ID" value="NZ_FXTU01000001.1"/>
</dbReference>
<dbReference type="PANTHER" id="PTHR43591">
    <property type="entry name" value="METHYLTRANSFERASE"/>
    <property type="match status" value="1"/>
</dbReference>
<evidence type="ECO:0000313" key="2">
    <source>
        <dbReference type="EMBL" id="SMP00635.1"/>
    </source>
</evidence>
<protein>
    <submittedName>
        <fullName evidence="2">Methyltransferase domain-containing protein</fullName>
    </submittedName>
</protein>
<organism evidence="2 3">
    <name type="scientific">Laceyella tengchongensis</name>
    <dbReference type="NCBI Taxonomy" id="574699"/>
    <lineage>
        <taxon>Bacteria</taxon>
        <taxon>Bacillati</taxon>
        <taxon>Bacillota</taxon>
        <taxon>Bacilli</taxon>
        <taxon>Bacillales</taxon>
        <taxon>Thermoactinomycetaceae</taxon>
        <taxon>Laceyella</taxon>
    </lineage>
</organism>
<keyword evidence="2" id="KW-0808">Transferase</keyword>
<dbReference type="AlphaFoldDB" id="A0AA45WIL1"/>
<dbReference type="GO" id="GO:0008168">
    <property type="term" value="F:methyltransferase activity"/>
    <property type="evidence" value="ECO:0007669"/>
    <property type="project" value="UniProtKB-KW"/>
</dbReference>
<reference evidence="2" key="1">
    <citation type="submission" date="2017-05" db="EMBL/GenBank/DDBJ databases">
        <authorList>
            <person name="Varghese N."/>
            <person name="Submissions S."/>
        </authorList>
    </citation>
    <scope>NUCLEOTIDE SEQUENCE</scope>
    <source>
        <strain evidence="2">DSM 45262</strain>
    </source>
</reference>
<dbReference type="GO" id="GO:0032259">
    <property type="term" value="P:methylation"/>
    <property type="evidence" value="ECO:0007669"/>
    <property type="project" value="UniProtKB-KW"/>
</dbReference>
<name>A0AA45WIL1_9BACL</name>
<comment type="caution">
    <text evidence="2">The sequence shown here is derived from an EMBL/GenBank/DDBJ whole genome shotgun (WGS) entry which is preliminary data.</text>
</comment>
<dbReference type="PANTHER" id="PTHR43591:SF110">
    <property type="entry name" value="RHODANESE DOMAIN-CONTAINING PROTEIN"/>
    <property type="match status" value="1"/>
</dbReference>
<proteinExistence type="predicted"/>
<dbReference type="CDD" id="cd02440">
    <property type="entry name" value="AdoMet_MTases"/>
    <property type="match status" value="1"/>
</dbReference>
<gene>
    <name evidence="2" type="ORF">SAMN06265361_101138</name>
</gene>
<dbReference type="InterPro" id="IPR041698">
    <property type="entry name" value="Methyltransf_25"/>
</dbReference>